<dbReference type="PROSITE" id="PS51371">
    <property type="entry name" value="CBS"/>
    <property type="match status" value="1"/>
</dbReference>
<organism evidence="4 5">
    <name type="scientific">Vibrio algicola</name>
    <dbReference type="NCBI Taxonomy" id="2662262"/>
    <lineage>
        <taxon>Bacteria</taxon>
        <taxon>Pseudomonadati</taxon>
        <taxon>Pseudomonadota</taxon>
        <taxon>Gammaproteobacteria</taxon>
        <taxon>Vibrionales</taxon>
        <taxon>Vibrionaceae</taxon>
        <taxon>Vibrio</taxon>
    </lineage>
</organism>
<reference evidence="4 5" key="1">
    <citation type="submission" date="2019-10" db="EMBL/GenBank/DDBJ databases">
        <title>Vibrio sp. nov., isolated from Coralline algae surface.</title>
        <authorList>
            <person name="Geng Y."/>
            <person name="Zhang X."/>
        </authorList>
    </citation>
    <scope>NUCLEOTIDE SEQUENCE [LARGE SCALE GENOMIC DNA]</scope>
    <source>
        <strain evidence="4 5">SM1977</strain>
    </source>
</reference>
<sequence length="114" mass="12488">MLPVVNDNQELLGVISSVDFLKNLAVPSYSGLLQHLSVILVKRKHKKEVNNRVQDLMVTNVTAVKDTDHIVALVPLLSDIGLHHIPVLDSEQKLCGIITQSDLIGALYSVNQKG</sequence>
<evidence type="ECO:0000256" key="2">
    <source>
        <dbReference type="PROSITE-ProRule" id="PRU00703"/>
    </source>
</evidence>
<name>A0A5Q0TNA6_9VIBR</name>
<accession>A0A5Q0TNA6</accession>
<feature type="domain" description="CBS" evidence="3">
    <location>
        <begin position="57"/>
        <end position="113"/>
    </location>
</feature>
<dbReference type="CDD" id="cd04600">
    <property type="entry name" value="CBS_pair_HPP_assoc"/>
    <property type="match status" value="1"/>
</dbReference>
<evidence type="ECO:0000256" key="1">
    <source>
        <dbReference type="ARBA" id="ARBA00023122"/>
    </source>
</evidence>
<keyword evidence="5" id="KW-1185">Reference proteome</keyword>
<evidence type="ECO:0000259" key="3">
    <source>
        <dbReference type="PROSITE" id="PS51371"/>
    </source>
</evidence>
<dbReference type="PANTHER" id="PTHR43080">
    <property type="entry name" value="CBS DOMAIN-CONTAINING PROTEIN CBSX3, MITOCHONDRIAL"/>
    <property type="match status" value="1"/>
</dbReference>
<dbReference type="Pfam" id="PF00571">
    <property type="entry name" value="CBS"/>
    <property type="match status" value="2"/>
</dbReference>
<gene>
    <name evidence="4" type="ORF">GFB47_14040</name>
</gene>
<dbReference type="InterPro" id="IPR046342">
    <property type="entry name" value="CBS_dom_sf"/>
</dbReference>
<dbReference type="InterPro" id="IPR000644">
    <property type="entry name" value="CBS_dom"/>
</dbReference>
<protein>
    <submittedName>
        <fullName evidence="4">CBS domain-containing protein</fullName>
    </submittedName>
</protein>
<dbReference type="AlphaFoldDB" id="A0A5Q0TNA6"/>
<keyword evidence="1 2" id="KW-0129">CBS domain</keyword>
<dbReference type="InterPro" id="IPR051257">
    <property type="entry name" value="Diverse_CBS-Domain"/>
</dbReference>
<evidence type="ECO:0000313" key="5">
    <source>
        <dbReference type="Proteomes" id="UP000348942"/>
    </source>
</evidence>
<dbReference type="EMBL" id="CP045700">
    <property type="protein sequence ID" value="QGA66537.1"/>
    <property type="molecule type" value="Genomic_DNA"/>
</dbReference>
<dbReference type="Proteomes" id="UP000348942">
    <property type="component" value="Chromosome 2"/>
</dbReference>
<dbReference type="Gene3D" id="3.10.580.10">
    <property type="entry name" value="CBS-domain"/>
    <property type="match status" value="1"/>
</dbReference>
<dbReference type="PANTHER" id="PTHR43080:SF2">
    <property type="entry name" value="CBS DOMAIN-CONTAINING PROTEIN"/>
    <property type="match status" value="1"/>
</dbReference>
<evidence type="ECO:0000313" key="4">
    <source>
        <dbReference type="EMBL" id="QGA66537.1"/>
    </source>
</evidence>
<dbReference type="SMART" id="SM00116">
    <property type="entry name" value="CBS"/>
    <property type="match status" value="1"/>
</dbReference>
<dbReference type="SUPFAM" id="SSF54631">
    <property type="entry name" value="CBS-domain pair"/>
    <property type="match status" value="1"/>
</dbReference>
<proteinExistence type="predicted"/>